<sequence length="404" mass="45005">MAETEPPSSPAAPSPASPSRATAHAAAELRVEIDDSGRSAGVEPEEENGGVQEPFDPERIEVQTRNPTVSLLLNRLERGTIDLTPDFQRAAGIWKPVVQSRLIESLLLRITLPAIYAAEEGDDSWVVVDGVQRLSTIARFVKPELLGEPPLRLSGLEYLTQFNGCTFHDLPGRMKTRIEETELIVLLIRHGTPEAVKFNIFARINTAGAPLSRQELRHALIPGRARDFLKELASSPAFLDATGHSVSPARMADREMCLRFVAFLLTPPNQYTGQDFDGFLRNAMHRINGLSDPELGRVRGYFRKGMAAGRLVFGEWAFRKLLDSDRRPPINKALFEAEAVNLALLSREEIEELDRRDDMLFAEFEALMDDTIFYDAISAGTGDADKVNYRFQSVKDAFWTVLNA</sequence>
<evidence type="ECO:0000256" key="1">
    <source>
        <dbReference type="SAM" id="MobiDB-lite"/>
    </source>
</evidence>
<evidence type="ECO:0000259" key="2">
    <source>
        <dbReference type="Pfam" id="PF03235"/>
    </source>
</evidence>
<gene>
    <name evidence="3" type="ORF">SAMN05421773_12020</name>
</gene>
<feature type="domain" description="GmrSD restriction endonucleases N-terminal" evidence="2">
    <location>
        <begin position="73"/>
        <end position="221"/>
    </location>
</feature>
<dbReference type="InterPro" id="IPR004919">
    <property type="entry name" value="GmrSD_N"/>
</dbReference>
<accession>A0A1I1TKB7</accession>
<evidence type="ECO:0000313" key="3">
    <source>
        <dbReference type="EMBL" id="SFD59072.1"/>
    </source>
</evidence>
<feature type="region of interest" description="Disordered" evidence="1">
    <location>
        <begin position="1"/>
        <end position="58"/>
    </location>
</feature>
<protein>
    <recommendedName>
        <fullName evidence="2">GmrSD restriction endonucleases N-terminal domain-containing protein</fullName>
    </recommendedName>
</protein>
<feature type="compositionally biased region" description="Pro residues" evidence="1">
    <location>
        <begin position="7"/>
        <end position="16"/>
    </location>
</feature>
<feature type="compositionally biased region" description="Basic and acidic residues" evidence="1">
    <location>
        <begin position="27"/>
        <end position="37"/>
    </location>
</feature>
<dbReference type="Proteomes" id="UP000199207">
    <property type="component" value="Unassembled WGS sequence"/>
</dbReference>
<feature type="compositionally biased region" description="Low complexity" evidence="1">
    <location>
        <begin position="17"/>
        <end position="26"/>
    </location>
</feature>
<dbReference type="OrthoDB" id="9787127at2"/>
<dbReference type="RefSeq" id="WP_093841205.1">
    <property type="nucleotide sequence ID" value="NZ_FOLM01000020.1"/>
</dbReference>
<name>A0A1I1TKB7_9ACTN</name>
<dbReference type="PANTHER" id="PTHR39639:SF1">
    <property type="entry name" value="DUF262 DOMAIN-CONTAINING PROTEIN"/>
    <property type="match status" value="1"/>
</dbReference>
<dbReference type="AlphaFoldDB" id="A0A1I1TKB7"/>
<evidence type="ECO:0000313" key="4">
    <source>
        <dbReference type="Proteomes" id="UP000199207"/>
    </source>
</evidence>
<dbReference type="Pfam" id="PF03235">
    <property type="entry name" value="GmrSD_N"/>
    <property type="match status" value="1"/>
</dbReference>
<dbReference type="PANTHER" id="PTHR39639">
    <property type="entry name" value="CHROMOSOME 16, WHOLE GENOME SHOTGUN SEQUENCE"/>
    <property type="match status" value="1"/>
</dbReference>
<dbReference type="STRING" id="910347.SAMN05421773_12020"/>
<dbReference type="EMBL" id="FOLM01000020">
    <property type="protein sequence ID" value="SFD59072.1"/>
    <property type="molecule type" value="Genomic_DNA"/>
</dbReference>
<organism evidence="3 4">
    <name type="scientific">Streptomyces aidingensis</name>
    <dbReference type="NCBI Taxonomy" id="910347"/>
    <lineage>
        <taxon>Bacteria</taxon>
        <taxon>Bacillati</taxon>
        <taxon>Actinomycetota</taxon>
        <taxon>Actinomycetes</taxon>
        <taxon>Kitasatosporales</taxon>
        <taxon>Streptomycetaceae</taxon>
        <taxon>Streptomyces</taxon>
    </lineage>
</organism>
<reference evidence="3 4" key="1">
    <citation type="submission" date="2016-10" db="EMBL/GenBank/DDBJ databases">
        <authorList>
            <person name="de Groot N.N."/>
        </authorList>
    </citation>
    <scope>NUCLEOTIDE SEQUENCE [LARGE SCALE GENOMIC DNA]</scope>
    <source>
        <strain evidence="3 4">CGMCC 4.5739</strain>
    </source>
</reference>
<keyword evidence="4" id="KW-1185">Reference proteome</keyword>
<proteinExistence type="predicted"/>